<accession>A0A6A6FE42</accession>
<sequence>MSLQQAAREDCCNRSDSIRCCDGDSDCQAMAAQSTSWVNAVAWLLLSPLPDMESL</sequence>
<protein>
    <submittedName>
        <fullName evidence="1">Uncharacterized protein</fullName>
    </submittedName>
</protein>
<evidence type="ECO:0000313" key="1">
    <source>
        <dbReference type="EMBL" id="KAF2211654.1"/>
    </source>
</evidence>
<reference evidence="1" key="1">
    <citation type="journal article" date="2020" name="Stud. Mycol.">
        <title>101 Dothideomycetes genomes: a test case for predicting lifestyles and emergence of pathogens.</title>
        <authorList>
            <person name="Haridas S."/>
            <person name="Albert R."/>
            <person name="Binder M."/>
            <person name="Bloem J."/>
            <person name="Labutti K."/>
            <person name="Salamov A."/>
            <person name="Andreopoulos B."/>
            <person name="Baker S."/>
            <person name="Barry K."/>
            <person name="Bills G."/>
            <person name="Bluhm B."/>
            <person name="Cannon C."/>
            <person name="Castanera R."/>
            <person name="Culley D."/>
            <person name="Daum C."/>
            <person name="Ezra D."/>
            <person name="Gonzalez J."/>
            <person name="Henrissat B."/>
            <person name="Kuo A."/>
            <person name="Liang C."/>
            <person name="Lipzen A."/>
            <person name="Lutzoni F."/>
            <person name="Magnuson J."/>
            <person name="Mondo S."/>
            <person name="Nolan M."/>
            <person name="Ohm R."/>
            <person name="Pangilinan J."/>
            <person name="Park H.-J."/>
            <person name="Ramirez L."/>
            <person name="Alfaro M."/>
            <person name="Sun H."/>
            <person name="Tritt A."/>
            <person name="Yoshinaga Y."/>
            <person name="Zwiers L.-H."/>
            <person name="Turgeon B."/>
            <person name="Goodwin S."/>
            <person name="Spatafora J."/>
            <person name="Crous P."/>
            <person name="Grigoriev I."/>
        </authorList>
    </citation>
    <scope>NUCLEOTIDE SEQUENCE</scope>
    <source>
        <strain evidence="1">SCOH1-5</strain>
    </source>
</reference>
<keyword evidence="2" id="KW-1185">Reference proteome</keyword>
<evidence type="ECO:0000313" key="2">
    <source>
        <dbReference type="Proteomes" id="UP000799539"/>
    </source>
</evidence>
<dbReference type="EMBL" id="ML992675">
    <property type="protein sequence ID" value="KAF2211654.1"/>
    <property type="molecule type" value="Genomic_DNA"/>
</dbReference>
<organism evidence="1 2">
    <name type="scientific">Cercospora zeae-maydis SCOH1-5</name>
    <dbReference type="NCBI Taxonomy" id="717836"/>
    <lineage>
        <taxon>Eukaryota</taxon>
        <taxon>Fungi</taxon>
        <taxon>Dikarya</taxon>
        <taxon>Ascomycota</taxon>
        <taxon>Pezizomycotina</taxon>
        <taxon>Dothideomycetes</taxon>
        <taxon>Dothideomycetidae</taxon>
        <taxon>Mycosphaerellales</taxon>
        <taxon>Mycosphaerellaceae</taxon>
        <taxon>Cercospora</taxon>
    </lineage>
</organism>
<dbReference type="Proteomes" id="UP000799539">
    <property type="component" value="Unassembled WGS sequence"/>
</dbReference>
<proteinExistence type="predicted"/>
<gene>
    <name evidence="1" type="ORF">CERZMDRAFT_90851</name>
</gene>
<dbReference type="AlphaFoldDB" id="A0A6A6FE42"/>
<name>A0A6A6FE42_9PEZI</name>